<name>A0ACB7SI56_HYAAI</name>
<evidence type="ECO:0000313" key="1">
    <source>
        <dbReference type="EMBL" id="KAH6933716.1"/>
    </source>
</evidence>
<keyword evidence="2" id="KW-1185">Reference proteome</keyword>
<protein>
    <submittedName>
        <fullName evidence="1">Uncharacterized protein</fullName>
    </submittedName>
</protein>
<proteinExistence type="predicted"/>
<accession>A0ACB7SI56</accession>
<gene>
    <name evidence="1" type="ORF">HPB50_017682</name>
</gene>
<dbReference type="EMBL" id="CM023484">
    <property type="protein sequence ID" value="KAH6933716.1"/>
    <property type="molecule type" value="Genomic_DNA"/>
</dbReference>
<organism evidence="1 2">
    <name type="scientific">Hyalomma asiaticum</name>
    <name type="common">Tick</name>
    <dbReference type="NCBI Taxonomy" id="266040"/>
    <lineage>
        <taxon>Eukaryota</taxon>
        <taxon>Metazoa</taxon>
        <taxon>Ecdysozoa</taxon>
        <taxon>Arthropoda</taxon>
        <taxon>Chelicerata</taxon>
        <taxon>Arachnida</taxon>
        <taxon>Acari</taxon>
        <taxon>Parasitiformes</taxon>
        <taxon>Ixodida</taxon>
        <taxon>Ixodoidea</taxon>
        <taxon>Ixodidae</taxon>
        <taxon>Hyalomminae</taxon>
        <taxon>Hyalomma</taxon>
    </lineage>
</organism>
<comment type="caution">
    <text evidence="1">The sequence shown here is derived from an EMBL/GenBank/DDBJ whole genome shotgun (WGS) entry which is preliminary data.</text>
</comment>
<evidence type="ECO:0000313" key="2">
    <source>
        <dbReference type="Proteomes" id="UP000821845"/>
    </source>
</evidence>
<sequence length="220" mass="23166">MRFFKRRSPEPPELVRLCRLPPEEALHHHHSVGGEEGGQPAAFATSAPLVHRAAISRSASPTATLVRLRQQRRECFCGSSKEAMALSSETRGAGGPVDVVSPASTMPRCCFVEATGAARTATPPGSAKLKRAADIAPYETAAEEEDAEKRGLCGVHRILLTGRAKNKGGGPPPGYLSLASSIGVGYFRLSIQAGMARTRGLDRSKGPRLSNVAGGPQESS</sequence>
<dbReference type="Proteomes" id="UP000821845">
    <property type="component" value="Chromosome 4"/>
</dbReference>
<reference evidence="1" key="1">
    <citation type="submission" date="2020-05" db="EMBL/GenBank/DDBJ databases">
        <title>Large-scale comparative analyses of tick genomes elucidate their genetic diversity and vector capacities.</title>
        <authorList>
            <person name="Jia N."/>
            <person name="Wang J."/>
            <person name="Shi W."/>
            <person name="Du L."/>
            <person name="Sun Y."/>
            <person name="Zhan W."/>
            <person name="Jiang J."/>
            <person name="Wang Q."/>
            <person name="Zhang B."/>
            <person name="Ji P."/>
            <person name="Sakyi L.B."/>
            <person name="Cui X."/>
            <person name="Yuan T."/>
            <person name="Jiang B."/>
            <person name="Yang W."/>
            <person name="Lam T.T.-Y."/>
            <person name="Chang Q."/>
            <person name="Ding S."/>
            <person name="Wang X."/>
            <person name="Zhu J."/>
            <person name="Ruan X."/>
            <person name="Zhao L."/>
            <person name="Wei J."/>
            <person name="Que T."/>
            <person name="Du C."/>
            <person name="Cheng J."/>
            <person name="Dai P."/>
            <person name="Han X."/>
            <person name="Huang E."/>
            <person name="Gao Y."/>
            <person name="Liu J."/>
            <person name="Shao H."/>
            <person name="Ye R."/>
            <person name="Li L."/>
            <person name="Wei W."/>
            <person name="Wang X."/>
            <person name="Wang C."/>
            <person name="Yang T."/>
            <person name="Huo Q."/>
            <person name="Li W."/>
            <person name="Guo W."/>
            <person name="Chen H."/>
            <person name="Zhou L."/>
            <person name="Ni X."/>
            <person name="Tian J."/>
            <person name="Zhou Y."/>
            <person name="Sheng Y."/>
            <person name="Liu T."/>
            <person name="Pan Y."/>
            <person name="Xia L."/>
            <person name="Li J."/>
            <person name="Zhao F."/>
            <person name="Cao W."/>
        </authorList>
    </citation>
    <scope>NUCLEOTIDE SEQUENCE</scope>
    <source>
        <strain evidence="1">Hyas-2018</strain>
    </source>
</reference>